<dbReference type="eggNOG" id="ENOG5033JWE">
    <property type="taxonomic scope" value="Bacteria"/>
</dbReference>
<reference evidence="2" key="2">
    <citation type="submission" date="2013-07" db="EMBL/GenBank/DDBJ databases">
        <authorList>
            <person name="Morais-Silva F.O."/>
            <person name="Rezende A.M."/>
            <person name="Pimentel C."/>
            <person name="Resende D.M."/>
            <person name="Santos C.I."/>
            <person name="Clemente C."/>
            <person name="de Oliveira L.M."/>
            <person name="da Silva S.M."/>
            <person name="Costa D.A."/>
            <person name="Varela-Raposo A."/>
            <person name="Horacio E.C.A."/>
            <person name="Matos M."/>
            <person name="Flores O."/>
            <person name="Ruiz J.C."/>
            <person name="Rodrigues-Pousada C."/>
        </authorList>
    </citation>
    <scope>NUCLEOTIDE SEQUENCE [LARGE SCALE GENOMIC DNA]</scope>
    <source>
        <strain evidence="2">ATCC 19364 / DSM 1382 / NCIMB 9332 / VKM B-1759</strain>
    </source>
</reference>
<dbReference type="Proteomes" id="UP000016587">
    <property type="component" value="Chromosome"/>
</dbReference>
<dbReference type="NCBIfam" id="TIGR04358">
    <property type="entry name" value="XXXCH_domain"/>
    <property type="match status" value="1"/>
</dbReference>
<reference evidence="1 2" key="1">
    <citation type="journal article" date="2013" name="J. Bacteriol.">
        <title>Roles of HynAB and Ech, the only two hydrogenases found in the model sulfate reducer Desulfovibrio gigas.</title>
        <authorList>
            <person name="Morais-Silva F.O."/>
            <person name="Santos C.I."/>
            <person name="Rodrigues R."/>
            <person name="Pereira I.A."/>
            <person name="Rodrigues-Pousada C."/>
        </authorList>
    </citation>
    <scope>NUCLEOTIDE SEQUENCE [LARGE SCALE GENOMIC DNA]</scope>
    <source>
        <strain evidence="2">ATCC 19364 / DSM 1382 / NCIMB 9332 / VKM B-1759</strain>
    </source>
</reference>
<gene>
    <name evidence="1" type="ORF">DGI_0288</name>
</gene>
<accession>T2G7F7</accession>
<dbReference type="InterPro" id="IPR027588">
    <property type="entry name" value="XXXCH_dom_fam"/>
</dbReference>
<evidence type="ECO:0008006" key="3">
    <source>
        <dbReference type="Google" id="ProtNLM"/>
    </source>
</evidence>
<evidence type="ECO:0000313" key="1">
    <source>
        <dbReference type="EMBL" id="AGW12218.1"/>
    </source>
</evidence>
<sequence>MPVQHKRKLELMMTRDEAASFLAALAKGLESGSLAVGQSGLDIQGFKSLSVSFKSHPDGLYAKIKCKFPKPEGPCACPACTDPQVQGEGAPAAVCVKSGGKYGSLKKRMKSQFKSIMESLAQGVLPGLELVEAFAADGERMCAFPGKGDEFYPVYLEKNAAFLAAVQAGDVAAARLLAGELDQLKHDCHDRYK</sequence>
<dbReference type="PATRIC" id="fig|1121448.10.peg.294"/>
<evidence type="ECO:0000313" key="2">
    <source>
        <dbReference type="Proteomes" id="UP000016587"/>
    </source>
</evidence>
<dbReference type="EMBL" id="CP006585">
    <property type="protein sequence ID" value="AGW12218.1"/>
    <property type="molecule type" value="Genomic_DNA"/>
</dbReference>
<proteinExistence type="predicted"/>
<protein>
    <recommendedName>
        <fullName evidence="3">GAK system XXXCH domain-containing protein</fullName>
    </recommendedName>
</protein>
<organism evidence="1 2">
    <name type="scientific">Megalodesulfovibrio gigas (strain ATCC 19364 / DSM 1382 / NCIMB 9332 / VKM B-1759)</name>
    <name type="common">Desulfovibrio gigas</name>
    <dbReference type="NCBI Taxonomy" id="1121448"/>
    <lineage>
        <taxon>Bacteria</taxon>
        <taxon>Pseudomonadati</taxon>
        <taxon>Thermodesulfobacteriota</taxon>
        <taxon>Desulfovibrionia</taxon>
        <taxon>Desulfovibrionales</taxon>
        <taxon>Desulfovibrionaceae</taxon>
        <taxon>Megalodesulfovibrio</taxon>
    </lineage>
</organism>
<name>T2G7F7_MEGG1</name>
<dbReference type="HOGENOM" id="CLU_114029_0_0_7"/>
<dbReference type="KEGG" id="dgg:DGI_0288"/>
<keyword evidence="2" id="KW-1185">Reference proteome</keyword>
<dbReference type="AlphaFoldDB" id="T2G7F7"/>
<dbReference type="STRING" id="1121448.DGI_0288"/>